<dbReference type="AlphaFoldDB" id="A0A8C1SQE2"/>
<accession>A0A8C1SQE2</accession>
<evidence type="ECO:0000259" key="6">
    <source>
        <dbReference type="PROSITE" id="PS51456"/>
    </source>
</evidence>
<dbReference type="InterPro" id="IPR040640">
    <property type="entry name" value="MyoX_N_SH3"/>
</dbReference>
<dbReference type="GO" id="GO:0044295">
    <property type="term" value="C:axonal growth cone"/>
    <property type="evidence" value="ECO:0007669"/>
    <property type="project" value="TreeGrafter"/>
</dbReference>
<dbReference type="PROSITE" id="PS51456">
    <property type="entry name" value="MYOSIN_MOTOR"/>
    <property type="match status" value="1"/>
</dbReference>
<dbReference type="Pfam" id="PF00063">
    <property type="entry name" value="Myosin_head"/>
    <property type="match status" value="1"/>
</dbReference>
<dbReference type="InterPro" id="IPR036961">
    <property type="entry name" value="Kinesin_motor_dom_sf"/>
</dbReference>
<dbReference type="Ensembl" id="ENSCCRT00015011984.1">
    <property type="protein sequence ID" value="ENSCCRP00015011567.1"/>
    <property type="gene ID" value="ENSCCRG00015005296.1"/>
</dbReference>
<comment type="similarity">
    <text evidence="5">Belongs to the TRAFAC class myosin-kinesin ATPase superfamily. Myosin family.</text>
</comment>
<keyword evidence="5" id="KW-0009">Actin-binding</keyword>
<dbReference type="GO" id="GO:0005524">
    <property type="term" value="F:ATP binding"/>
    <property type="evidence" value="ECO:0007669"/>
    <property type="project" value="UniProtKB-UniRule"/>
</dbReference>
<dbReference type="PANTHER" id="PTHR46049:SF4">
    <property type="entry name" value="UNCONVENTIONAL MYOSIN-X"/>
    <property type="match status" value="1"/>
</dbReference>
<keyword evidence="2 5" id="KW-0067">ATP-binding</keyword>
<keyword evidence="3 5" id="KW-0518">Myosin</keyword>
<evidence type="ECO:0000313" key="8">
    <source>
        <dbReference type="Proteomes" id="UP000694700"/>
    </source>
</evidence>
<dbReference type="InterPro" id="IPR001609">
    <property type="entry name" value="Myosin_head_motor_dom-like"/>
</dbReference>
<dbReference type="InterPro" id="IPR027417">
    <property type="entry name" value="P-loop_NTPase"/>
</dbReference>
<dbReference type="SUPFAM" id="SSF52540">
    <property type="entry name" value="P-loop containing nucleoside triphosphate hydrolases"/>
    <property type="match status" value="1"/>
</dbReference>
<dbReference type="Gene3D" id="3.40.850.10">
    <property type="entry name" value="Kinesin motor domain"/>
    <property type="match status" value="1"/>
</dbReference>
<comment type="caution">
    <text evidence="5">Lacks conserved residue(s) required for the propagation of feature annotation.</text>
</comment>
<evidence type="ECO:0000256" key="4">
    <source>
        <dbReference type="ARBA" id="ARBA00023175"/>
    </source>
</evidence>
<dbReference type="SMART" id="SM00242">
    <property type="entry name" value="MYSc"/>
    <property type="match status" value="1"/>
</dbReference>
<dbReference type="GO" id="GO:0048675">
    <property type="term" value="P:axon extension"/>
    <property type="evidence" value="ECO:0007669"/>
    <property type="project" value="TreeGrafter"/>
</dbReference>
<dbReference type="Pfam" id="PF18597">
    <property type="entry name" value="SH3_19"/>
    <property type="match status" value="1"/>
</dbReference>
<dbReference type="PANTHER" id="PTHR46049">
    <property type="entry name" value="AGAP003327-PA"/>
    <property type="match status" value="1"/>
</dbReference>
<dbReference type="GO" id="GO:0016459">
    <property type="term" value="C:myosin complex"/>
    <property type="evidence" value="ECO:0007669"/>
    <property type="project" value="UniProtKB-KW"/>
</dbReference>
<dbReference type="InterPro" id="IPR051724">
    <property type="entry name" value="Actin_motor_Myosin"/>
</dbReference>
<evidence type="ECO:0000313" key="7">
    <source>
        <dbReference type="Ensembl" id="ENSCCRP00015011567.1"/>
    </source>
</evidence>
<dbReference type="GO" id="GO:0003779">
    <property type="term" value="F:actin binding"/>
    <property type="evidence" value="ECO:0007669"/>
    <property type="project" value="UniProtKB-KW"/>
</dbReference>
<proteinExistence type="inferred from homology"/>
<evidence type="ECO:0000256" key="5">
    <source>
        <dbReference type="PROSITE-ProRule" id="PRU00782"/>
    </source>
</evidence>
<protein>
    <recommendedName>
        <fullName evidence="6">Myosin motor domain-containing protein</fullName>
    </recommendedName>
</protein>
<feature type="binding site" evidence="5">
    <location>
        <begin position="157"/>
        <end position="164"/>
    </location>
    <ligand>
        <name>ATP</name>
        <dbReference type="ChEBI" id="CHEBI:30616"/>
    </ligand>
</feature>
<evidence type="ECO:0000256" key="3">
    <source>
        <dbReference type="ARBA" id="ARBA00023123"/>
    </source>
</evidence>
<evidence type="ECO:0000256" key="1">
    <source>
        <dbReference type="ARBA" id="ARBA00022741"/>
    </source>
</evidence>
<dbReference type="Proteomes" id="UP000694700">
    <property type="component" value="Unplaced"/>
</dbReference>
<reference evidence="7" key="1">
    <citation type="submission" date="2025-08" db="UniProtKB">
        <authorList>
            <consortium name="Ensembl"/>
        </authorList>
    </citation>
    <scope>IDENTIFICATION</scope>
</reference>
<evidence type="ECO:0000256" key="2">
    <source>
        <dbReference type="ARBA" id="ARBA00022840"/>
    </source>
</evidence>
<keyword evidence="1 5" id="KW-0547">Nucleotide-binding</keyword>
<name>A0A8C1SQE2_CYPCA</name>
<keyword evidence="4 5" id="KW-0505">Motor protein</keyword>
<dbReference type="GO" id="GO:0003774">
    <property type="term" value="F:cytoskeletal motor activity"/>
    <property type="evidence" value="ECO:0007669"/>
    <property type="project" value="UniProtKB-UniRule"/>
</dbReference>
<feature type="domain" description="Myosin motor" evidence="6">
    <location>
        <begin position="63"/>
        <end position="271"/>
    </location>
</feature>
<organism evidence="7 8">
    <name type="scientific">Cyprinus carpio</name>
    <name type="common">Common carp</name>
    <dbReference type="NCBI Taxonomy" id="7962"/>
    <lineage>
        <taxon>Eukaryota</taxon>
        <taxon>Metazoa</taxon>
        <taxon>Chordata</taxon>
        <taxon>Craniata</taxon>
        <taxon>Vertebrata</taxon>
        <taxon>Euteleostomi</taxon>
        <taxon>Actinopterygii</taxon>
        <taxon>Neopterygii</taxon>
        <taxon>Teleostei</taxon>
        <taxon>Ostariophysi</taxon>
        <taxon>Cypriniformes</taxon>
        <taxon>Cyprinidae</taxon>
        <taxon>Cyprininae</taxon>
        <taxon>Cyprinus</taxon>
    </lineage>
</organism>
<sequence length="271" mass="30452">MDTFFVEGARVWVRDKEQLLPSTVSCCDDRTLILTTDYGEVITLDQGEVNRLKVFPMHPSSISGVEDMSTLAELHEAAILHNLFLRYQKDLIYTNIGSILAAVNPYKKIPGLYDAEAVDVYSRHHLGELPPHIFAVASECYRCLWKRHDSQCVLISGESGAGKTESTKLLLKFLSVKSQNSTGSPLSERTTRVEQAIIQSRSCMLYHTFSVLTDDVVFLSILTPSLSLPLQSNNGGIWKCKNCLQQQLQSLWQVHSASLLSEWKYPGGMYY</sequence>
<dbReference type="PRINTS" id="PR00193">
    <property type="entry name" value="MYOSINHEAVY"/>
</dbReference>